<sequence length="53" mass="6052">MLTELIEHVLNVLMAMQLTQHDQISNQTNTHLITMREEGALCQNQIPARCDGF</sequence>
<dbReference type="EMBL" id="LUXM01000040">
    <property type="protein sequence ID" value="KZU91568.1"/>
    <property type="molecule type" value="Genomic_DNA"/>
</dbReference>
<comment type="caution">
    <text evidence="1">The sequence shown here is derived from an EMBL/GenBank/DDBJ whole genome shotgun (WGS) entry which is preliminary data.</text>
</comment>
<accession>A0A165QX95</accession>
<dbReference type="Proteomes" id="UP000076882">
    <property type="component" value="Unassembled WGS sequence"/>
</dbReference>
<evidence type="ECO:0000313" key="2">
    <source>
        <dbReference type="Proteomes" id="UP000076882"/>
    </source>
</evidence>
<dbReference type="AlphaFoldDB" id="A0A165QX95"/>
<proteinExistence type="predicted"/>
<name>A0A165QX95_LACPN</name>
<evidence type="ECO:0000313" key="1">
    <source>
        <dbReference type="EMBL" id="KZU91568.1"/>
    </source>
</evidence>
<gene>
    <name evidence="1" type="ORF">Lp19_2854</name>
</gene>
<reference evidence="1 2" key="1">
    <citation type="submission" date="2016-03" db="EMBL/GenBank/DDBJ databases">
        <title>Comparative genomics of 54 Lactobacillus plantarum strains reveals genomic uncoupling from niche constraints.</title>
        <authorList>
            <person name="Martino M.E."/>
        </authorList>
    </citation>
    <scope>NUCLEOTIDE SEQUENCE [LARGE SCALE GENOMIC DNA]</scope>
    <source>
        <strain evidence="1 2">19.1</strain>
    </source>
</reference>
<protein>
    <submittedName>
        <fullName evidence="1">Uncharacterized protein</fullName>
    </submittedName>
</protein>
<organism evidence="1 2">
    <name type="scientific">Lactiplantibacillus plantarum</name>
    <name type="common">Lactobacillus plantarum</name>
    <dbReference type="NCBI Taxonomy" id="1590"/>
    <lineage>
        <taxon>Bacteria</taxon>
        <taxon>Bacillati</taxon>
        <taxon>Bacillota</taxon>
        <taxon>Bacilli</taxon>
        <taxon>Lactobacillales</taxon>
        <taxon>Lactobacillaceae</taxon>
        <taxon>Lactiplantibacillus</taxon>
    </lineage>
</organism>